<dbReference type="AlphaFoldDB" id="A0A6A5YMN7"/>
<dbReference type="SMART" id="SM00066">
    <property type="entry name" value="GAL4"/>
    <property type="match status" value="1"/>
</dbReference>
<dbReference type="SUPFAM" id="SSF57701">
    <property type="entry name" value="Zn2/Cys6 DNA-binding domain"/>
    <property type="match status" value="1"/>
</dbReference>
<dbReference type="CDD" id="cd00067">
    <property type="entry name" value="GAL4"/>
    <property type="match status" value="1"/>
</dbReference>
<proteinExistence type="predicted"/>
<dbReference type="PANTHER" id="PTHR47784:SF9">
    <property type="entry name" value="ZN(II)2CYS6 TRANSCRIPTION FACTOR (EUROFUNG)"/>
    <property type="match status" value="1"/>
</dbReference>
<dbReference type="PROSITE" id="PS00463">
    <property type="entry name" value="ZN2_CY6_FUNGAL_1"/>
    <property type="match status" value="1"/>
</dbReference>
<keyword evidence="4" id="KW-1185">Reference proteome</keyword>
<dbReference type="PROSITE" id="PS50048">
    <property type="entry name" value="ZN2_CY6_FUNGAL_2"/>
    <property type="match status" value="1"/>
</dbReference>
<evidence type="ECO:0000313" key="4">
    <source>
        <dbReference type="Proteomes" id="UP000799770"/>
    </source>
</evidence>
<dbReference type="GO" id="GO:0008270">
    <property type="term" value="F:zinc ion binding"/>
    <property type="evidence" value="ECO:0007669"/>
    <property type="project" value="InterPro"/>
</dbReference>
<dbReference type="PANTHER" id="PTHR47784">
    <property type="entry name" value="STEROL UPTAKE CONTROL PROTEIN 2"/>
    <property type="match status" value="1"/>
</dbReference>
<sequence length="460" mass="52507">MPSIANGTDRKRRAHAKSRKGCGNCKLRRVKCDEGRPQCSKCVAYGVSCNYDTKTASLDLSAQGSFQVDLTQKVPPKRSLVVNESLGMPLVSTNKTVLTMIAASLDESEARDGFGANMPWAHRWTFTEADLRILKKFQERTVLTMGTKRTAPAYRDCIATLAFQQPFLMHMLLCLTLLHDADLARPYDERAATKSTHLALQHWSTATKLYSEVLSKPIQPHVRDSLWATASMMGCSTFAYIESPDVREAWPLKPPDPNDLDWLKLSEGKKAIWELANPSRPDSVFKMMAQEHHYLAVPKWVEENDLSGLSQDMRDLFDIGPDSTVQNNVYHLPALILSQLQFMKPDHDNVLNFLYFMGYMTPEFRNLLEIKDPRALLLVGWWFKRLNNAEIWWLRRRASVEGESVRIWLDRWYGGETGLKEMFEKLGKTHPSNVRMPVDQTVPEIGWFRPADAEMQCPAQ</sequence>
<accession>A0A6A5YMN7</accession>
<dbReference type="InterPro" id="IPR001138">
    <property type="entry name" value="Zn2Cys6_DnaBD"/>
</dbReference>
<dbReference type="InterPro" id="IPR036864">
    <property type="entry name" value="Zn2-C6_fun-type_DNA-bd_sf"/>
</dbReference>
<dbReference type="OrthoDB" id="416217at2759"/>
<gene>
    <name evidence="3" type="ORF">BDV96DRAFT_636934</name>
</gene>
<evidence type="ECO:0000313" key="3">
    <source>
        <dbReference type="EMBL" id="KAF2108396.1"/>
    </source>
</evidence>
<dbReference type="EMBL" id="ML977348">
    <property type="protein sequence ID" value="KAF2108396.1"/>
    <property type="molecule type" value="Genomic_DNA"/>
</dbReference>
<name>A0A6A5YMN7_9PLEO</name>
<feature type="domain" description="Zn(2)-C6 fungal-type" evidence="2">
    <location>
        <begin position="21"/>
        <end position="51"/>
    </location>
</feature>
<dbReference type="Pfam" id="PF00172">
    <property type="entry name" value="Zn_clus"/>
    <property type="match status" value="1"/>
</dbReference>
<organism evidence="3 4">
    <name type="scientific">Lophiotrema nucula</name>
    <dbReference type="NCBI Taxonomy" id="690887"/>
    <lineage>
        <taxon>Eukaryota</taxon>
        <taxon>Fungi</taxon>
        <taxon>Dikarya</taxon>
        <taxon>Ascomycota</taxon>
        <taxon>Pezizomycotina</taxon>
        <taxon>Dothideomycetes</taxon>
        <taxon>Pleosporomycetidae</taxon>
        <taxon>Pleosporales</taxon>
        <taxon>Lophiotremataceae</taxon>
        <taxon>Lophiotrema</taxon>
    </lineage>
</organism>
<protein>
    <recommendedName>
        <fullName evidence="2">Zn(2)-C6 fungal-type domain-containing protein</fullName>
    </recommendedName>
</protein>
<dbReference type="Gene3D" id="4.10.240.10">
    <property type="entry name" value="Zn(2)-C6 fungal-type DNA-binding domain"/>
    <property type="match status" value="1"/>
</dbReference>
<dbReference type="InterPro" id="IPR053157">
    <property type="entry name" value="Sterol_Uptake_Regulator"/>
</dbReference>
<dbReference type="Proteomes" id="UP000799770">
    <property type="component" value="Unassembled WGS sequence"/>
</dbReference>
<reference evidence="3" key="1">
    <citation type="journal article" date="2020" name="Stud. Mycol.">
        <title>101 Dothideomycetes genomes: a test case for predicting lifestyles and emergence of pathogens.</title>
        <authorList>
            <person name="Haridas S."/>
            <person name="Albert R."/>
            <person name="Binder M."/>
            <person name="Bloem J."/>
            <person name="Labutti K."/>
            <person name="Salamov A."/>
            <person name="Andreopoulos B."/>
            <person name="Baker S."/>
            <person name="Barry K."/>
            <person name="Bills G."/>
            <person name="Bluhm B."/>
            <person name="Cannon C."/>
            <person name="Castanera R."/>
            <person name="Culley D."/>
            <person name="Daum C."/>
            <person name="Ezra D."/>
            <person name="Gonzalez J."/>
            <person name="Henrissat B."/>
            <person name="Kuo A."/>
            <person name="Liang C."/>
            <person name="Lipzen A."/>
            <person name="Lutzoni F."/>
            <person name="Magnuson J."/>
            <person name="Mondo S."/>
            <person name="Nolan M."/>
            <person name="Ohm R."/>
            <person name="Pangilinan J."/>
            <person name="Park H.-J."/>
            <person name="Ramirez L."/>
            <person name="Alfaro M."/>
            <person name="Sun H."/>
            <person name="Tritt A."/>
            <person name="Yoshinaga Y."/>
            <person name="Zwiers L.-H."/>
            <person name="Turgeon B."/>
            <person name="Goodwin S."/>
            <person name="Spatafora J."/>
            <person name="Crous P."/>
            <person name="Grigoriev I."/>
        </authorList>
    </citation>
    <scope>NUCLEOTIDE SEQUENCE</scope>
    <source>
        <strain evidence="3">CBS 627.86</strain>
    </source>
</reference>
<evidence type="ECO:0000259" key="2">
    <source>
        <dbReference type="PROSITE" id="PS50048"/>
    </source>
</evidence>
<evidence type="ECO:0000256" key="1">
    <source>
        <dbReference type="ARBA" id="ARBA00023242"/>
    </source>
</evidence>
<keyword evidence="1" id="KW-0539">Nucleus</keyword>
<dbReference type="GO" id="GO:0001228">
    <property type="term" value="F:DNA-binding transcription activator activity, RNA polymerase II-specific"/>
    <property type="evidence" value="ECO:0007669"/>
    <property type="project" value="TreeGrafter"/>
</dbReference>